<feature type="transmembrane region" description="Helical" evidence="9">
    <location>
        <begin position="84"/>
        <end position="102"/>
    </location>
</feature>
<proteinExistence type="inferred from homology"/>
<reference evidence="12 13" key="1">
    <citation type="journal article" date="2012" name="Stand. Genomic Sci.">
        <title>Complete genome sequence of the aerobic, heterotroph Marinithermus hydrothermalis type strain (T1(T)) from a deep-sea hydrothermal vent chimney.</title>
        <authorList>
            <person name="Copeland A."/>
            <person name="Gu W."/>
            <person name="Yasawong M."/>
            <person name="Lapidus A."/>
            <person name="Lucas S."/>
            <person name="Deshpande S."/>
            <person name="Pagani I."/>
            <person name="Tapia R."/>
            <person name="Cheng J.F."/>
            <person name="Goodwin L.A."/>
            <person name="Pitluck S."/>
            <person name="Liolios K."/>
            <person name="Ivanova N."/>
            <person name="Mavromatis K."/>
            <person name="Mikhailova N."/>
            <person name="Pati A."/>
            <person name="Chen A."/>
            <person name="Palaniappan K."/>
            <person name="Land M."/>
            <person name="Pan C."/>
            <person name="Brambilla E.M."/>
            <person name="Rohde M."/>
            <person name="Tindall B.J."/>
            <person name="Sikorski J."/>
            <person name="Goker M."/>
            <person name="Detter J.C."/>
            <person name="Bristow J."/>
            <person name="Eisen J.A."/>
            <person name="Markowitz V."/>
            <person name="Hugenholtz P."/>
            <person name="Kyrpides N.C."/>
            <person name="Klenk H.P."/>
            <person name="Woyke T."/>
        </authorList>
    </citation>
    <scope>NUCLEOTIDE SEQUENCE [LARGE SCALE GENOMIC DNA]</scope>
    <source>
        <strain evidence="13">DSM 14884 / JCM 11576 / T1</strain>
    </source>
</reference>
<dbReference type="RefSeq" id="WP_013702852.1">
    <property type="nucleotide sequence ID" value="NC_015387.1"/>
</dbReference>
<keyword evidence="4 9" id="KW-0812">Transmembrane</keyword>
<dbReference type="UniPathway" id="UPA00665"/>
<dbReference type="OrthoDB" id="9810259at2"/>
<keyword evidence="5 9" id="KW-0064">Aspartyl protease</keyword>
<comment type="caution">
    <text evidence="9">Lacks conserved residue(s) required for the propagation of feature annotation.</text>
</comment>
<comment type="function">
    <text evidence="9 10">This protein specifically catalyzes the removal of signal peptides from prolipoproteins.</text>
</comment>
<evidence type="ECO:0000256" key="8">
    <source>
        <dbReference type="ARBA" id="ARBA00023136"/>
    </source>
</evidence>
<name>F2NKN4_MARHT</name>
<feature type="transmembrane region" description="Helical" evidence="9">
    <location>
        <begin position="114"/>
        <end position="135"/>
    </location>
</feature>
<keyword evidence="9" id="KW-0997">Cell inner membrane</keyword>
<keyword evidence="13" id="KW-1185">Reference proteome</keyword>
<protein>
    <recommendedName>
        <fullName evidence="9">Lipoprotein signal peptidase</fullName>
        <ecNumber evidence="9">3.4.23.36</ecNumber>
    </recommendedName>
    <alternativeName>
        <fullName evidence="9">Prolipoprotein signal peptidase</fullName>
    </alternativeName>
    <alternativeName>
        <fullName evidence="9">Signal peptidase II</fullName>
        <shortName evidence="9">SPase II</shortName>
    </alternativeName>
</protein>
<dbReference type="NCBIfam" id="TIGR00077">
    <property type="entry name" value="lspA"/>
    <property type="match status" value="1"/>
</dbReference>
<dbReference type="Pfam" id="PF01252">
    <property type="entry name" value="Peptidase_A8"/>
    <property type="match status" value="1"/>
</dbReference>
<evidence type="ECO:0000313" key="13">
    <source>
        <dbReference type="Proteomes" id="UP000007030"/>
    </source>
</evidence>
<organism evidence="12 13">
    <name type="scientific">Marinithermus hydrothermalis (strain DSM 14884 / JCM 11576 / T1)</name>
    <dbReference type="NCBI Taxonomy" id="869210"/>
    <lineage>
        <taxon>Bacteria</taxon>
        <taxon>Thermotogati</taxon>
        <taxon>Deinococcota</taxon>
        <taxon>Deinococci</taxon>
        <taxon>Thermales</taxon>
        <taxon>Thermaceae</taxon>
        <taxon>Marinithermus</taxon>
    </lineage>
</organism>
<dbReference type="PANTHER" id="PTHR33695:SF1">
    <property type="entry name" value="LIPOPROTEIN SIGNAL PEPTIDASE"/>
    <property type="match status" value="1"/>
</dbReference>
<dbReference type="PROSITE" id="PS00855">
    <property type="entry name" value="SPASE_II"/>
    <property type="match status" value="1"/>
</dbReference>
<evidence type="ECO:0000256" key="5">
    <source>
        <dbReference type="ARBA" id="ARBA00022750"/>
    </source>
</evidence>
<dbReference type="PRINTS" id="PR00781">
    <property type="entry name" value="LIPOSIGPTASE"/>
</dbReference>
<evidence type="ECO:0000256" key="7">
    <source>
        <dbReference type="ARBA" id="ARBA00022989"/>
    </source>
</evidence>
<evidence type="ECO:0000256" key="10">
    <source>
        <dbReference type="RuleBase" id="RU000594"/>
    </source>
</evidence>
<dbReference type="Proteomes" id="UP000007030">
    <property type="component" value="Chromosome"/>
</dbReference>
<dbReference type="KEGG" id="mhd:Marky_0032"/>
<comment type="catalytic activity">
    <reaction evidence="9 10">
        <text>Release of signal peptides from bacterial membrane prolipoproteins. Hydrolyzes -Xaa-Yaa-Zaa-|-(S,diacylglyceryl)Cys-, in which Xaa is hydrophobic (preferably Leu), and Yaa (Ala or Ser) and Zaa (Gly or Ala) have small, neutral side chains.</text>
        <dbReference type="EC" id="3.4.23.36"/>
    </reaction>
</comment>
<comment type="subcellular location">
    <subcellularLocation>
        <location evidence="9">Cell inner membrane</location>
        <topology evidence="9">Multi-pass membrane protein</topology>
    </subcellularLocation>
</comment>
<keyword evidence="12" id="KW-0449">Lipoprotein</keyword>
<dbReference type="STRING" id="869210.Marky_0032"/>
<keyword evidence="7 9" id="KW-1133">Transmembrane helix</keyword>
<feature type="active site" evidence="9">
    <location>
        <position position="123"/>
    </location>
</feature>
<keyword evidence="2 9" id="KW-1003">Cell membrane</keyword>
<evidence type="ECO:0000256" key="3">
    <source>
        <dbReference type="ARBA" id="ARBA00022670"/>
    </source>
</evidence>
<feature type="transmembrane region" description="Helical" evidence="9">
    <location>
        <begin position="44"/>
        <end position="72"/>
    </location>
</feature>
<dbReference type="EC" id="3.4.23.36" evidence="9"/>
<dbReference type="GO" id="GO:0004190">
    <property type="term" value="F:aspartic-type endopeptidase activity"/>
    <property type="evidence" value="ECO:0007669"/>
    <property type="project" value="UniProtKB-UniRule"/>
</dbReference>
<evidence type="ECO:0000256" key="9">
    <source>
        <dbReference type="HAMAP-Rule" id="MF_00161"/>
    </source>
</evidence>
<dbReference type="PANTHER" id="PTHR33695">
    <property type="entry name" value="LIPOPROTEIN SIGNAL PEPTIDASE"/>
    <property type="match status" value="1"/>
</dbReference>
<dbReference type="GO" id="GO:0006508">
    <property type="term" value="P:proteolysis"/>
    <property type="evidence" value="ECO:0007669"/>
    <property type="project" value="UniProtKB-KW"/>
</dbReference>
<dbReference type="HAMAP" id="MF_00161">
    <property type="entry name" value="LspA"/>
    <property type="match status" value="1"/>
</dbReference>
<dbReference type="GO" id="GO:0005886">
    <property type="term" value="C:plasma membrane"/>
    <property type="evidence" value="ECO:0007669"/>
    <property type="project" value="UniProtKB-SubCell"/>
</dbReference>
<gene>
    <name evidence="9" type="primary">lspA</name>
    <name evidence="12" type="ordered locus">Marky_0032</name>
</gene>
<accession>F2NKN4</accession>
<dbReference type="AlphaFoldDB" id="F2NKN4"/>
<feature type="active site" evidence="9">
    <location>
        <position position="107"/>
    </location>
</feature>
<dbReference type="eggNOG" id="COG0597">
    <property type="taxonomic scope" value="Bacteria"/>
</dbReference>
<dbReference type="InterPro" id="IPR001872">
    <property type="entry name" value="Peptidase_A8"/>
</dbReference>
<dbReference type="HOGENOM" id="CLU_083252_3_2_0"/>
<comment type="similarity">
    <text evidence="1 9 11">Belongs to the peptidase A8 family.</text>
</comment>
<evidence type="ECO:0000313" key="12">
    <source>
        <dbReference type="EMBL" id="AEB10797.1"/>
    </source>
</evidence>
<keyword evidence="6 9" id="KW-0378">Hydrolase</keyword>
<keyword evidence="3 9" id="KW-0645">Protease</keyword>
<evidence type="ECO:0000256" key="4">
    <source>
        <dbReference type="ARBA" id="ARBA00022692"/>
    </source>
</evidence>
<sequence length="144" mass="15352">MPVVLVPLLIVLDQTLKLWALEHLDAIPDPFLPGLYLTLVRNTGMAFGLLPGQAGVLAWVSLAVGGGLLVYLARARPGGLRETALSLLAAGALGNAIDRIGRGWVVDYLDIGPGLWPVFNLADVCVVLGVLLLLLPSRRRPRAF</sequence>
<evidence type="ECO:0000256" key="6">
    <source>
        <dbReference type="ARBA" id="ARBA00022801"/>
    </source>
</evidence>
<evidence type="ECO:0000256" key="1">
    <source>
        <dbReference type="ARBA" id="ARBA00006139"/>
    </source>
</evidence>
<keyword evidence="8 9" id="KW-0472">Membrane</keyword>
<evidence type="ECO:0000256" key="2">
    <source>
        <dbReference type="ARBA" id="ARBA00022475"/>
    </source>
</evidence>
<evidence type="ECO:0000256" key="11">
    <source>
        <dbReference type="RuleBase" id="RU004181"/>
    </source>
</evidence>
<dbReference type="EMBL" id="CP002630">
    <property type="protein sequence ID" value="AEB10797.1"/>
    <property type="molecule type" value="Genomic_DNA"/>
</dbReference>
<comment type="pathway">
    <text evidence="9">Protein modification; lipoprotein biosynthesis (signal peptide cleavage).</text>
</comment>